<proteinExistence type="predicted"/>
<evidence type="ECO:0000256" key="1">
    <source>
        <dbReference type="SAM" id="MobiDB-lite"/>
    </source>
</evidence>
<evidence type="ECO:0000313" key="3">
    <source>
        <dbReference type="Proteomes" id="UP001595912"/>
    </source>
</evidence>
<feature type="region of interest" description="Disordered" evidence="1">
    <location>
        <begin position="251"/>
        <end position="276"/>
    </location>
</feature>
<dbReference type="Pfam" id="PF13814">
    <property type="entry name" value="Replic_Relax"/>
    <property type="match status" value="1"/>
</dbReference>
<sequence>MVPRDRALLALLAEHYLLSSSQIAAAFFDSLRIAQRRLTVLHRLGVVHRFAYPNAEHTAVPYLYTLGPVGLQLYPDAYDDPDSRYGRAPRNALERARRIAASATAAHLLGVNQFFVDLLAATRLPNASGARLVRWWSEQHATDVYAQSGIRPDGHGIWHAHEHTVGFFLEHDRGTEDLPRVVAKLRAYARLAEFGPRYPVLLWLPTLQREANVLRLLAGVNTPMPVATAVHGPDPAGRVWTLTTDLPAGAGRRRRLHELPSEHGPRSGTNPGRYDD</sequence>
<organism evidence="2 3">
    <name type="scientific">Dactylosporangium cerinum</name>
    <dbReference type="NCBI Taxonomy" id="1434730"/>
    <lineage>
        <taxon>Bacteria</taxon>
        <taxon>Bacillati</taxon>
        <taxon>Actinomycetota</taxon>
        <taxon>Actinomycetes</taxon>
        <taxon>Micromonosporales</taxon>
        <taxon>Micromonosporaceae</taxon>
        <taxon>Dactylosporangium</taxon>
    </lineage>
</organism>
<evidence type="ECO:0000313" key="2">
    <source>
        <dbReference type="EMBL" id="MFC5007183.1"/>
    </source>
</evidence>
<comment type="caution">
    <text evidence="2">The sequence shown here is derived from an EMBL/GenBank/DDBJ whole genome shotgun (WGS) entry which is preliminary data.</text>
</comment>
<protein>
    <submittedName>
        <fullName evidence="2">Replication-relaxation family protein</fullName>
    </submittedName>
</protein>
<name>A0ABV9WFF3_9ACTN</name>
<dbReference type="InterPro" id="IPR025855">
    <property type="entry name" value="Replic_Relax"/>
</dbReference>
<accession>A0ABV9WFF3</accession>
<dbReference type="Proteomes" id="UP001595912">
    <property type="component" value="Unassembled WGS sequence"/>
</dbReference>
<reference evidence="3" key="1">
    <citation type="journal article" date="2019" name="Int. J. Syst. Evol. Microbiol.">
        <title>The Global Catalogue of Microorganisms (GCM) 10K type strain sequencing project: providing services to taxonomists for standard genome sequencing and annotation.</title>
        <authorList>
            <consortium name="The Broad Institute Genomics Platform"/>
            <consortium name="The Broad Institute Genome Sequencing Center for Infectious Disease"/>
            <person name="Wu L."/>
            <person name="Ma J."/>
        </authorList>
    </citation>
    <scope>NUCLEOTIDE SEQUENCE [LARGE SCALE GENOMIC DNA]</scope>
    <source>
        <strain evidence="3">CGMCC 4.7152</strain>
    </source>
</reference>
<gene>
    <name evidence="2" type="ORF">ACFPIJ_56430</name>
</gene>
<dbReference type="RefSeq" id="WP_380127857.1">
    <property type="nucleotide sequence ID" value="NZ_JBHSIU010000116.1"/>
</dbReference>
<dbReference type="EMBL" id="JBHSIU010000116">
    <property type="protein sequence ID" value="MFC5007183.1"/>
    <property type="molecule type" value="Genomic_DNA"/>
</dbReference>
<keyword evidence="3" id="KW-1185">Reference proteome</keyword>